<dbReference type="EMBL" id="JBHTGP010000026">
    <property type="protein sequence ID" value="MFD0691042.1"/>
    <property type="molecule type" value="Genomic_DNA"/>
</dbReference>
<dbReference type="RefSeq" id="WP_131761014.1">
    <property type="nucleotide sequence ID" value="NZ_CAACUY010000141.1"/>
</dbReference>
<keyword evidence="2" id="KW-1185">Reference proteome</keyword>
<reference evidence="2" key="1">
    <citation type="journal article" date="2019" name="Int. J. Syst. Evol. Microbiol.">
        <title>The Global Catalogue of Microorganisms (GCM) 10K type strain sequencing project: providing services to taxonomists for standard genome sequencing and annotation.</title>
        <authorList>
            <consortium name="The Broad Institute Genomics Platform"/>
            <consortium name="The Broad Institute Genome Sequencing Center for Infectious Disease"/>
            <person name="Wu L."/>
            <person name="Ma J."/>
        </authorList>
    </citation>
    <scope>NUCLEOTIDE SEQUENCE [LARGE SCALE GENOMIC DNA]</scope>
    <source>
        <strain evidence="2">JCM 9371</strain>
    </source>
</reference>
<evidence type="ECO:0000313" key="1">
    <source>
        <dbReference type="EMBL" id="MFD0691042.1"/>
    </source>
</evidence>
<sequence length="382" mass="40912">MSHVPRHATAYTVEVGAEEDARRLAALLAERGHTAVRVASSASGNEAFDRAMGIRWRVSSLDEGPYPTDDEYWWMTVEERVVTALADGFGAAIACGQAGAETARRLLVRGEVVAERTVEEVAESRLAVLSREPARARPPVIVHGLGSTDVSGGPGGGPVPLDGLDSVDWASLSHAYGQAGDVPDLLRRLAANGEDWDDAMREYFGVVVHQGTCYEATPPTIGFLVQIACAPQLASDRRSRLLAHLAHLATLEPAADGDEEASYEARTSRAVAAHLPELLGPWPDASPAHRAWLVVLAALDPPAISARVPELLEFRRRVEGPSPALDLALAMITGADDAVLDRTLEAAAWDEEVPRLLELAEGLRSRHLRVLVHLALAEFADG</sequence>
<name>A0ABW2Y167_9ACTN</name>
<protein>
    <submittedName>
        <fullName evidence="1">SPOR domain-containing protein</fullName>
    </submittedName>
</protein>
<accession>A0ABW2Y167</accession>
<proteinExistence type="predicted"/>
<dbReference type="Proteomes" id="UP001597063">
    <property type="component" value="Unassembled WGS sequence"/>
</dbReference>
<comment type="caution">
    <text evidence="1">The sequence shown here is derived from an EMBL/GenBank/DDBJ whole genome shotgun (WGS) entry which is preliminary data.</text>
</comment>
<gene>
    <name evidence="1" type="ORF">ACFQZM_41580</name>
</gene>
<organism evidence="1 2">
    <name type="scientific">Actinomadura fibrosa</name>
    <dbReference type="NCBI Taxonomy" id="111802"/>
    <lineage>
        <taxon>Bacteria</taxon>
        <taxon>Bacillati</taxon>
        <taxon>Actinomycetota</taxon>
        <taxon>Actinomycetes</taxon>
        <taxon>Streptosporangiales</taxon>
        <taxon>Thermomonosporaceae</taxon>
        <taxon>Actinomadura</taxon>
    </lineage>
</organism>
<evidence type="ECO:0000313" key="2">
    <source>
        <dbReference type="Proteomes" id="UP001597063"/>
    </source>
</evidence>